<feature type="region of interest" description="Disordered" evidence="9">
    <location>
        <begin position="181"/>
        <end position="217"/>
    </location>
</feature>
<evidence type="ECO:0000256" key="9">
    <source>
        <dbReference type="SAM" id="MobiDB-lite"/>
    </source>
</evidence>
<keyword evidence="6" id="KW-0498">Mitosis</keyword>
<dbReference type="InterPro" id="IPR027328">
    <property type="entry name" value="MAPRE"/>
</dbReference>
<accession>A0A6P8ZGB1</accession>
<keyword evidence="5" id="KW-0493">Microtubule</keyword>
<comment type="similarity">
    <text evidence="2">Belongs to the MAPRE family.</text>
</comment>
<evidence type="ECO:0000313" key="11">
    <source>
        <dbReference type="Proteomes" id="UP000515160"/>
    </source>
</evidence>
<evidence type="ECO:0000256" key="2">
    <source>
        <dbReference type="ARBA" id="ARBA00010729"/>
    </source>
</evidence>
<organism evidence="11 12">
    <name type="scientific">Drosophila albomicans</name>
    <name type="common">Fruit fly</name>
    <dbReference type="NCBI Taxonomy" id="7291"/>
    <lineage>
        <taxon>Eukaryota</taxon>
        <taxon>Metazoa</taxon>
        <taxon>Ecdysozoa</taxon>
        <taxon>Arthropoda</taxon>
        <taxon>Hexapoda</taxon>
        <taxon>Insecta</taxon>
        <taxon>Pterygota</taxon>
        <taxon>Neoptera</taxon>
        <taxon>Endopterygota</taxon>
        <taxon>Diptera</taxon>
        <taxon>Brachycera</taxon>
        <taxon>Muscomorpha</taxon>
        <taxon>Ephydroidea</taxon>
        <taxon>Drosophilidae</taxon>
        <taxon>Drosophila</taxon>
    </lineage>
</organism>
<dbReference type="Gene3D" id="1.10.418.10">
    <property type="entry name" value="Calponin-like domain"/>
    <property type="match status" value="1"/>
</dbReference>
<dbReference type="Proteomes" id="UP000515160">
    <property type="component" value="Chromosome X"/>
</dbReference>
<feature type="domain" description="Calponin-homology (CH)" evidence="10">
    <location>
        <begin position="37"/>
        <end position="139"/>
    </location>
</feature>
<evidence type="ECO:0000313" key="13">
    <source>
        <dbReference type="RefSeq" id="XP_034119593.1"/>
    </source>
</evidence>
<dbReference type="PANTHER" id="PTHR10623">
    <property type="entry name" value="MICROTUBULE-ASSOCIATED PROTEIN RP/EB FAMILY MEMBER"/>
    <property type="match status" value="1"/>
</dbReference>
<evidence type="ECO:0000256" key="4">
    <source>
        <dbReference type="ARBA" id="ARBA00022618"/>
    </source>
</evidence>
<dbReference type="FunFam" id="1.10.418.10:FF:000028">
    <property type="entry name" value="RP/EB family microtubule-associated protein"/>
    <property type="match status" value="1"/>
</dbReference>
<dbReference type="GeneID" id="117578276"/>
<comment type="subcellular location">
    <subcellularLocation>
        <location evidence="1">Cytoplasm</location>
        <location evidence="1">Cytoskeleton</location>
    </subcellularLocation>
</comment>
<evidence type="ECO:0000256" key="1">
    <source>
        <dbReference type="ARBA" id="ARBA00004245"/>
    </source>
</evidence>
<evidence type="ECO:0000259" key="10">
    <source>
        <dbReference type="PROSITE" id="PS50021"/>
    </source>
</evidence>
<dbReference type="RefSeq" id="XP_034119593.1">
    <property type="nucleotide sequence ID" value="XM_034263702.2"/>
</dbReference>
<dbReference type="Pfam" id="PF00307">
    <property type="entry name" value="CH"/>
    <property type="match status" value="1"/>
</dbReference>
<reference evidence="12 13" key="1">
    <citation type="submission" date="2025-04" db="UniProtKB">
        <authorList>
            <consortium name="RefSeq"/>
        </authorList>
    </citation>
    <scope>IDENTIFICATION</scope>
    <source>
        <strain evidence="12 13">15112-1751.03</strain>
        <tissue evidence="12 13">Whole Adult</tissue>
    </source>
</reference>
<feature type="region of interest" description="Disordered" evidence="9">
    <location>
        <begin position="1"/>
        <end position="25"/>
    </location>
</feature>
<evidence type="ECO:0000256" key="5">
    <source>
        <dbReference type="ARBA" id="ARBA00022701"/>
    </source>
</evidence>
<evidence type="ECO:0000256" key="3">
    <source>
        <dbReference type="ARBA" id="ARBA00022490"/>
    </source>
</evidence>
<dbReference type="SUPFAM" id="SSF47576">
    <property type="entry name" value="Calponin-homology domain, CH-domain"/>
    <property type="match status" value="1"/>
</dbReference>
<dbReference type="InterPro" id="IPR036872">
    <property type="entry name" value="CH_dom_sf"/>
</dbReference>
<dbReference type="InterPro" id="IPR001715">
    <property type="entry name" value="CH_dom"/>
</dbReference>
<evidence type="ECO:0000256" key="6">
    <source>
        <dbReference type="ARBA" id="ARBA00022776"/>
    </source>
</evidence>
<sequence length="254" mass="29249">MRRNVSASAANSNSTATRQRNRRQKAVNVSFTRNSRILSRIDIMIWINHTLKSNIPKIEDLCTGAAYCQLMDILFPGTVRIRRVKFTCNQPFEYINNFRILLQSLNMVEASCPVDVQQLVKGRFQDNYEFAMWFRLFYEANFKQLPPDYNPHNIRDSVPISIGPSPMLSPPVATLMPKRRSLSVPQEKATTMPTKSTTMQVQKESKEEEPPLMESSSSVHIMRRATFSVDTSGRLHPRLIRDDNGRIFKLPEIE</sequence>
<dbReference type="GO" id="GO:0008017">
    <property type="term" value="F:microtubule binding"/>
    <property type="evidence" value="ECO:0007669"/>
    <property type="project" value="InterPro"/>
</dbReference>
<dbReference type="OrthoDB" id="2119228at2759"/>
<dbReference type="GO" id="GO:0051301">
    <property type="term" value="P:cell division"/>
    <property type="evidence" value="ECO:0007669"/>
    <property type="project" value="UniProtKB-KW"/>
</dbReference>
<keyword evidence="3" id="KW-0963">Cytoplasm</keyword>
<dbReference type="CDD" id="cd00014">
    <property type="entry name" value="CH_SF"/>
    <property type="match status" value="1"/>
</dbReference>
<evidence type="ECO:0000256" key="7">
    <source>
        <dbReference type="ARBA" id="ARBA00023212"/>
    </source>
</evidence>
<keyword evidence="11" id="KW-1185">Reference proteome</keyword>
<dbReference type="AlphaFoldDB" id="A0A6P8ZGB1"/>
<proteinExistence type="inferred from homology"/>
<feature type="compositionally biased region" description="Polar residues" evidence="9">
    <location>
        <begin position="188"/>
        <end position="202"/>
    </location>
</feature>
<protein>
    <submittedName>
        <fullName evidence="12 13">Microtubule-associated protein RP/EB family member 3</fullName>
    </submittedName>
</protein>
<dbReference type="RefSeq" id="XP_034119592.1">
    <property type="nucleotide sequence ID" value="XM_034263701.2"/>
</dbReference>
<keyword evidence="8" id="KW-0131">Cell cycle</keyword>
<dbReference type="GO" id="GO:0005874">
    <property type="term" value="C:microtubule"/>
    <property type="evidence" value="ECO:0007669"/>
    <property type="project" value="UniProtKB-KW"/>
</dbReference>
<keyword evidence="4" id="KW-0132">Cell division</keyword>
<keyword evidence="7" id="KW-0206">Cytoskeleton</keyword>
<dbReference type="PROSITE" id="PS50021">
    <property type="entry name" value="CH"/>
    <property type="match status" value="1"/>
</dbReference>
<evidence type="ECO:0000256" key="8">
    <source>
        <dbReference type="ARBA" id="ARBA00023306"/>
    </source>
</evidence>
<feature type="compositionally biased region" description="Low complexity" evidence="9">
    <location>
        <begin position="1"/>
        <end position="17"/>
    </location>
</feature>
<gene>
    <name evidence="12 13" type="primary">LOC117578276</name>
</gene>
<evidence type="ECO:0000313" key="12">
    <source>
        <dbReference type="RefSeq" id="XP_034119592.1"/>
    </source>
</evidence>
<name>A0A6P8ZGB1_DROAB</name>